<dbReference type="PRINTS" id="PR00420">
    <property type="entry name" value="RNGMNOXGNASE"/>
</dbReference>
<keyword evidence="4" id="KW-1185">Reference proteome</keyword>
<gene>
    <name evidence="3" type="ORF">Pflav_017720</name>
</gene>
<dbReference type="GO" id="GO:0005737">
    <property type="term" value="C:cytoplasm"/>
    <property type="evidence" value="ECO:0007669"/>
    <property type="project" value="TreeGrafter"/>
</dbReference>
<evidence type="ECO:0000313" key="4">
    <source>
        <dbReference type="Proteomes" id="UP000502508"/>
    </source>
</evidence>
<dbReference type="InterPro" id="IPR036188">
    <property type="entry name" value="FAD/NAD-bd_sf"/>
</dbReference>
<reference evidence="3 4" key="2">
    <citation type="submission" date="2020-03" db="EMBL/GenBank/DDBJ databases">
        <authorList>
            <person name="Ichikawa N."/>
            <person name="Kimura A."/>
            <person name="Kitahashi Y."/>
            <person name="Uohara A."/>
        </authorList>
    </citation>
    <scope>NUCLEOTIDE SEQUENCE [LARGE SCALE GENOMIC DNA]</scope>
    <source>
        <strain evidence="3 4">NBRC 107702</strain>
    </source>
</reference>
<evidence type="ECO:0000259" key="2">
    <source>
        <dbReference type="Pfam" id="PF01266"/>
    </source>
</evidence>
<dbReference type="KEGG" id="pfla:Pflav_017720"/>
<reference evidence="3 4" key="1">
    <citation type="submission" date="2020-03" db="EMBL/GenBank/DDBJ databases">
        <title>Whole genome shotgun sequence of Phytohabitans flavus NBRC 107702.</title>
        <authorList>
            <person name="Komaki H."/>
            <person name="Tamura T."/>
        </authorList>
    </citation>
    <scope>NUCLEOTIDE SEQUENCE [LARGE SCALE GENOMIC DNA]</scope>
    <source>
        <strain evidence="3 4">NBRC 107702</strain>
    </source>
</reference>
<name>A0A6F8XNE9_9ACTN</name>
<dbReference type="InterPro" id="IPR006076">
    <property type="entry name" value="FAD-dep_OxRdtase"/>
</dbReference>
<dbReference type="Gene3D" id="3.50.50.60">
    <property type="entry name" value="FAD/NAD(P)-binding domain"/>
    <property type="match status" value="1"/>
</dbReference>
<dbReference type="Proteomes" id="UP000502508">
    <property type="component" value="Chromosome"/>
</dbReference>
<dbReference type="AlphaFoldDB" id="A0A6F8XNE9"/>
<dbReference type="PANTHER" id="PTHR13847">
    <property type="entry name" value="SARCOSINE DEHYDROGENASE-RELATED"/>
    <property type="match status" value="1"/>
</dbReference>
<dbReference type="PANTHER" id="PTHR13847:SF287">
    <property type="entry name" value="FAD-DEPENDENT OXIDOREDUCTASE DOMAIN-CONTAINING PROTEIN 1"/>
    <property type="match status" value="1"/>
</dbReference>
<dbReference type="Gene3D" id="3.30.9.10">
    <property type="entry name" value="D-Amino Acid Oxidase, subunit A, domain 2"/>
    <property type="match status" value="1"/>
</dbReference>
<sequence>MRLTASVAVVGGGVVGSAAALFLAERGEDVVVLERASGPTQASVRNAGGLRAQCRNRTERRLALASIALWRDLAARTGIDIEYRQGGNLRVALAEPTLDALAAQGVEEAEDGLATEIWDRAALRRRAPHLSARFAGAKYCATDGHANPILATWMVVNAAKAAGVRYLTGADATHLDVDGGRVRGLRATAGGEVLHVEAPTVVHAAGPWTAALAATIGVELPLTPARNAMLVSERVPPLLAEFVSSHELKVYLRQARAGQVHVGGVFTVDGTFDQRVTHAEIAHLARAVEILPELGRMRILRTWAGTLDLTPDHLPLLGTPSGVDGYLVAAGFSGHGFCLGPAIGRTVAELVTGEPTSVDVTPLHPDRFAAC</sequence>
<dbReference type="Pfam" id="PF01266">
    <property type="entry name" value="DAO"/>
    <property type="match status" value="1"/>
</dbReference>
<evidence type="ECO:0000256" key="1">
    <source>
        <dbReference type="ARBA" id="ARBA00023002"/>
    </source>
</evidence>
<proteinExistence type="predicted"/>
<evidence type="ECO:0000313" key="3">
    <source>
        <dbReference type="EMBL" id="BCB75362.1"/>
    </source>
</evidence>
<dbReference type="GO" id="GO:0016491">
    <property type="term" value="F:oxidoreductase activity"/>
    <property type="evidence" value="ECO:0007669"/>
    <property type="project" value="UniProtKB-KW"/>
</dbReference>
<protein>
    <submittedName>
        <fullName evidence="3">Sarcosine oxidase subunit beta</fullName>
    </submittedName>
</protein>
<organism evidence="3 4">
    <name type="scientific">Phytohabitans flavus</name>
    <dbReference type="NCBI Taxonomy" id="1076124"/>
    <lineage>
        <taxon>Bacteria</taxon>
        <taxon>Bacillati</taxon>
        <taxon>Actinomycetota</taxon>
        <taxon>Actinomycetes</taxon>
        <taxon>Micromonosporales</taxon>
        <taxon>Micromonosporaceae</taxon>
    </lineage>
</organism>
<dbReference type="RefSeq" id="WP_173035135.1">
    <property type="nucleotide sequence ID" value="NZ_AP022870.1"/>
</dbReference>
<accession>A0A6F8XNE9</accession>
<feature type="domain" description="FAD dependent oxidoreductase" evidence="2">
    <location>
        <begin position="7"/>
        <end position="350"/>
    </location>
</feature>
<dbReference type="SUPFAM" id="SSF51905">
    <property type="entry name" value="FAD/NAD(P)-binding domain"/>
    <property type="match status" value="1"/>
</dbReference>
<dbReference type="SUPFAM" id="SSF54373">
    <property type="entry name" value="FAD-linked reductases, C-terminal domain"/>
    <property type="match status" value="1"/>
</dbReference>
<dbReference type="EMBL" id="AP022870">
    <property type="protein sequence ID" value="BCB75362.1"/>
    <property type="molecule type" value="Genomic_DNA"/>
</dbReference>
<keyword evidence="1" id="KW-0560">Oxidoreductase</keyword>